<sequence>MKKTKEARFPKSMRFNPSRRDPNLWCKYHRTNGHWISDCWHLREEVATLLKNGHLREFLSNRAKNNYGRNRENTEPLKAREDPSMIFEGNKISRVTLSAAKKTNVSVIHIKRLREVAEDDITFTEEDADGLLLPHNDALIISLNVLDFKIKRVPVDPGSSATIKQCRVLE</sequence>
<reference evidence="2" key="2">
    <citation type="submission" date="2025-08" db="UniProtKB">
        <authorList>
            <consortium name="RefSeq"/>
        </authorList>
    </citation>
    <scope>IDENTIFICATION</scope>
    <source>
        <tissue evidence="2">Leaf</tissue>
    </source>
</reference>
<gene>
    <name evidence="2" type="primary">LOC142181552</name>
</gene>
<organism evidence="1 2">
    <name type="scientific">Nicotiana tabacum</name>
    <name type="common">Common tobacco</name>
    <dbReference type="NCBI Taxonomy" id="4097"/>
    <lineage>
        <taxon>Eukaryota</taxon>
        <taxon>Viridiplantae</taxon>
        <taxon>Streptophyta</taxon>
        <taxon>Embryophyta</taxon>
        <taxon>Tracheophyta</taxon>
        <taxon>Spermatophyta</taxon>
        <taxon>Magnoliopsida</taxon>
        <taxon>eudicotyledons</taxon>
        <taxon>Gunneridae</taxon>
        <taxon>Pentapetalae</taxon>
        <taxon>asterids</taxon>
        <taxon>lamiids</taxon>
        <taxon>Solanales</taxon>
        <taxon>Solanaceae</taxon>
        <taxon>Nicotianoideae</taxon>
        <taxon>Nicotianeae</taxon>
        <taxon>Nicotiana</taxon>
    </lineage>
</organism>
<dbReference type="Proteomes" id="UP000790787">
    <property type="component" value="Chromosome 6"/>
</dbReference>
<evidence type="ECO:0000313" key="1">
    <source>
        <dbReference type="Proteomes" id="UP000790787"/>
    </source>
</evidence>
<evidence type="ECO:0000313" key="2">
    <source>
        <dbReference type="RefSeq" id="XP_075110567.1"/>
    </source>
</evidence>
<reference evidence="1" key="1">
    <citation type="journal article" date="2014" name="Nat. Commun.">
        <title>The tobacco genome sequence and its comparison with those of tomato and potato.</title>
        <authorList>
            <person name="Sierro N."/>
            <person name="Battey J.N."/>
            <person name="Ouadi S."/>
            <person name="Bakaher N."/>
            <person name="Bovet L."/>
            <person name="Willig A."/>
            <person name="Goepfert S."/>
            <person name="Peitsch M.C."/>
            <person name="Ivanov N.V."/>
        </authorList>
    </citation>
    <scope>NUCLEOTIDE SEQUENCE [LARGE SCALE GENOMIC DNA]</scope>
</reference>
<accession>A0AC58UM52</accession>
<protein>
    <submittedName>
        <fullName evidence="2">Uncharacterized protein LOC142181552</fullName>
    </submittedName>
</protein>
<name>A0AC58UM52_TOBAC</name>
<dbReference type="RefSeq" id="XP_075110567.1">
    <property type="nucleotide sequence ID" value="XM_075254466.1"/>
</dbReference>
<keyword evidence="1" id="KW-1185">Reference proteome</keyword>
<proteinExistence type="predicted"/>